<gene>
    <name evidence="2" type="ORF">ACFOMD_02550</name>
</gene>
<feature type="transmembrane region" description="Helical" evidence="1">
    <location>
        <begin position="65"/>
        <end position="85"/>
    </location>
</feature>
<proteinExistence type="predicted"/>
<keyword evidence="1" id="KW-1133">Transmembrane helix</keyword>
<dbReference type="Proteomes" id="UP001595615">
    <property type="component" value="Unassembled WGS sequence"/>
</dbReference>
<name>A0ABV7X8B0_9SPHN</name>
<organism evidence="2 3">
    <name type="scientific">Sphingoaurantiacus capsulatus</name>
    <dbReference type="NCBI Taxonomy" id="1771310"/>
    <lineage>
        <taxon>Bacteria</taxon>
        <taxon>Pseudomonadati</taxon>
        <taxon>Pseudomonadota</taxon>
        <taxon>Alphaproteobacteria</taxon>
        <taxon>Sphingomonadales</taxon>
        <taxon>Sphingosinicellaceae</taxon>
        <taxon>Sphingoaurantiacus</taxon>
    </lineage>
</organism>
<protein>
    <submittedName>
        <fullName evidence="2">DUF502 domain-containing protein</fullName>
    </submittedName>
</protein>
<evidence type="ECO:0000313" key="3">
    <source>
        <dbReference type="Proteomes" id="UP001595615"/>
    </source>
</evidence>
<comment type="caution">
    <text evidence="2">The sequence shown here is derived from an EMBL/GenBank/DDBJ whole genome shotgun (WGS) entry which is preliminary data.</text>
</comment>
<reference evidence="3" key="1">
    <citation type="journal article" date="2019" name="Int. J. Syst. Evol. Microbiol.">
        <title>The Global Catalogue of Microorganisms (GCM) 10K type strain sequencing project: providing services to taxonomists for standard genome sequencing and annotation.</title>
        <authorList>
            <consortium name="The Broad Institute Genomics Platform"/>
            <consortium name="The Broad Institute Genome Sequencing Center for Infectious Disease"/>
            <person name="Wu L."/>
            <person name="Ma J."/>
        </authorList>
    </citation>
    <scope>NUCLEOTIDE SEQUENCE [LARGE SCALE GENOMIC DNA]</scope>
    <source>
        <strain evidence="3">KCTC 42644</strain>
    </source>
</reference>
<evidence type="ECO:0000256" key="1">
    <source>
        <dbReference type="SAM" id="Phobius"/>
    </source>
</evidence>
<accession>A0ABV7X8B0</accession>
<dbReference type="EMBL" id="JBHRXV010000001">
    <property type="protein sequence ID" value="MFC3711433.1"/>
    <property type="molecule type" value="Genomic_DNA"/>
</dbReference>
<dbReference type="RefSeq" id="WP_380856323.1">
    <property type="nucleotide sequence ID" value="NZ_JBHRXV010000001.1"/>
</dbReference>
<evidence type="ECO:0000313" key="2">
    <source>
        <dbReference type="EMBL" id="MFC3711433.1"/>
    </source>
</evidence>
<dbReference type="InterPro" id="IPR007462">
    <property type="entry name" value="COV1-like"/>
</dbReference>
<keyword evidence="3" id="KW-1185">Reference proteome</keyword>
<sequence>MRSFAARAFGAFVTGLLFLAPILVTIIVIDWLGGYVASAVGPDSFLGQAVASGGRFFVGNEGAAFAFWVGLFFVLVLIALLGLLVQTRLRRRLEEGFDRFIDRVPVLRSVYRPIAQLVRLLGPQSNAGNLETMRVVAVRFGESTETLALLVTPELYDVGGQPRNLVLLTTAPVPVGGALLFVPPASVIAVDGLSVEDFIKFFVSVGTVRPAGLKPFTPSK</sequence>
<feature type="transmembrane region" description="Helical" evidence="1">
    <location>
        <begin position="12"/>
        <end position="37"/>
    </location>
</feature>
<dbReference type="PANTHER" id="PTHR31876:SF26">
    <property type="entry name" value="PROTEIN LIKE COV 2"/>
    <property type="match status" value="1"/>
</dbReference>
<dbReference type="Pfam" id="PF04367">
    <property type="entry name" value="DUF502"/>
    <property type="match status" value="1"/>
</dbReference>
<keyword evidence="1" id="KW-0472">Membrane</keyword>
<keyword evidence="1" id="KW-0812">Transmembrane</keyword>
<dbReference type="PANTHER" id="PTHR31876">
    <property type="entry name" value="COV-LIKE PROTEIN 1"/>
    <property type="match status" value="1"/>
</dbReference>